<name>A0ABS9TED6_9PSEU</name>
<dbReference type="EMBL" id="JAKXMK010000011">
    <property type="protein sequence ID" value="MCH6166862.1"/>
    <property type="molecule type" value="Genomic_DNA"/>
</dbReference>
<dbReference type="InterPro" id="IPR036388">
    <property type="entry name" value="WH-like_DNA-bd_sf"/>
</dbReference>
<sequence length="188" mass="21415">MNPTRLFVLSALAKRGAMYGHQIRRDARVDRAELWSDVRPGSLYGALHRLEGEGLVRALRTEQEGNMPARTVYEITTEGRRELHVLQTEAFEEVQFRPDPVDLALATGSDVDEATLRGYLVDRKRALSARLSQLDHLHDRAWPDQTVADDLVVEHARLRLRAELEWHEMVIDQLGKLTAATETQEIGR</sequence>
<dbReference type="InterPro" id="IPR005149">
    <property type="entry name" value="Tscrpt_reg_PadR_N"/>
</dbReference>
<protein>
    <submittedName>
        <fullName evidence="2">PadR family transcriptional regulator</fullName>
    </submittedName>
</protein>
<dbReference type="RefSeq" id="WP_241036890.1">
    <property type="nucleotide sequence ID" value="NZ_BAAAJF010000036.1"/>
</dbReference>
<accession>A0ABS9TED6</accession>
<evidence type="ECO:0000259" key="1">
    <source>
        <dbReference type="Pfam" id="PF03551"/>
    </source>
</evidence>
<dbReference type="SUPFAM" id="SSF46785">
    <property type="entry name" value="Winged helix' DNA-binding domain"/>
    <property type="match status" value="1"/>
</dbReference>
<dbReference type="Proteomes" id="UP001299970">
    <property type="component" value="Unassembled WGS sequence"/>
</dbReference>
<evidence type="ECO:0000313" key="3">
    <source>
        <dbReference type="Proteomes" id="UP001299970"/>
    </source>
</evidence>
<dbReference type="PANTHER" id="PTHR43252">
    <property type="entry name" value="TRANSCRIPTIONAL REGULATOR YQJI"/>
    <property type="match status" value="1"/>
</dbReference>
<dbReference type="InterPro" id="IPR036390">
    <property type="entry name" value="WH_DNA-bd_sf"/>
</dbReference>
<dbReference type="Pfam" id="PF03551">
    <property type="entry name" value="PadR"/>
    <property type="match status" value="1"/>
</dbReference>
<proteinExistence type="predicted"/>
<organism evidence="2 3">
    <name type="scientific">Pseudonocardia alaniniphila</name>
    <dbReference type="NCBI Taxonomy" id="75291"/>
    <lineage>
        <taxon>Bacteria</taxon>
        <taxon>Bacillati</taxon>
        <taxon>Actinomycetota</taxon>
        <taxon>Actinomycetes</taxon>
        <taxon>Pseudonocardiales</taxon>
        <taxon>Pseudonocardiaceae</taxon>
        <taxon>Pseudonocardia</taxon>
    </lineage>
</organism>
<keyword evidence="3" id="KW-1185">Reference proteome</keyword>
<gene>
    <name evidence="2" type="ORF">MMF94_14325</name>
</gene>
<reference evidence="2 3" key="1">
    <citation type="submission" date="2022-03" db="EMBL/GenBank/DDBJ databases">
        <title>Pseudonocardia alaer sp. nov., a novel actinomycete isolated from reed forest soil.</title>
        <authorList>
            <person name="Wang L."/>
        </authorList>
    </citation>
    <scope>NUCLEOTIDE SEQUENCE [LARGE SCALE GENOMIC DNA]</scope>
    <source>
        <strain evidence="2 3">Y-16303</strain>
    </source>
</reference>
<dbReference type="PANTHER" id="PTHR43252:SF7">
    <property type="entry name" value="TRANSCRIPTIONAL REGULATOR YQJI"/>
    <property type="match status" value="1"/>
</dbReference>
<comment type="caution">
    <text evidence="2">The sequence shown here is derived from an EMBL/GenBank/DDBJ whole genome shotgun (WGS) entry which is preliminary data.</text>
</comment>
<feature type="domain" description="Transcription regulator PadR N-terminal" evidence="1">
    <location>
        <begin position="8"/>
        <end position="84"/>
    </location>
</feature>
<dbReference type="Gene3D" id="1.10.10.10">
    <property type="entry name" value="Winged helix-like DNA-binding domain superfamily/Winged helix DNA-binding domain"/>
    <property type="match status" value="1"/>
</dbReference>
<evidence type="ECO:0000313" key="2">
    <source>
        <dbReference type="EMBL" id="MCH6166862.1"/>
    </source>
</evidence>